<protein>
    <submittedName>
        <fullName evidence="2">Uncharacterized protein</fullName>
    </submittedName>
</protein>
<sequence>MKKRTNRWVYVSAIGVLIFALLFVYRLDIMFAFQRMRLNRLGCTADKRVAISASIDVLPVCEKLWAHRVNGTERMMYLKDYFSGLETDVVFDGAINNFRVYHPPAAPSALLLDEYFKQFRVGNKGLWIDVKGVDRADYKKAVEYFMVCDSLYNIKNYVIIEAAMTPFINLLAEKGFITSYYVPVTFLLPETPDGVTDSLRQQLSPAVKFVSQEDIYLSALRSRFQNRKIITWALSFKNYLDLSHIKTLINDTSISVVLINCKSKGYL</sequence>
<proteinExistence type="predicted"/>
<dbReference type="RefSeq" id="WP_081164571.1">
    <property type="nucleotide sequence ID" value="NZ_LWBP01000178.1"/>
</dbReference>
<evidence type="ECO:0000256" key="1">
    <source>
        <dbReference type="SAM" id="Phobius"/>
    </source>
</evidence>
<dbReference type="AlphaFoldDB" id="A0A1V9FLV0"/>
<evidence type="ECO:0000313" key="3">
    <source>
        <dbReference type="Proteomes" id="UP000192276"/>
    </source>
</evidence>
<evidence type="ECO:0000313" key="2">
    <source>
        <dbReference type="EMBL" id="OQP59320.1"/>
    </source>
</evidence>
<name>A0A1V9FLV0_9BACT</name>
<dbReference type="OrthoDB" id="1138968at2"/>
<organism evidence="2 3">
    <name type="scientific">Niastella populi</name>
    <dbReference type="NCBI Taxonomy" id="550983"/>
    <lineage>
        <taxon>Bacteria</taxon>
        <taxon>Pseudomonadati</taxon>
        <taxon>Bacteroidota</taxon>
        <taxon>Chitinophagia</taxon>
        <taxon>Chitinophagales</taxon>
        <taxon>Chitinophagaceae</taxon>
        <taxon>Niastella</taxon>
    </lineage>
</organism>
<keyword evidence="1" id="KW-0472">Membrane</keyword>
<feature type="transmembrane region" description="Helical" evidence="1">
    <location>
        <begin position="7"/>
        <end position="27"/>
    </location>
</feature>
<reference evidence="3" key="1">
    <citation type="submission" date="2016-04" db="EMBL/GenBank/DDBJ databases">
        <authorList>
            <person name="Chen L."/>
            <person name="Zhuang W."/>
            <person name="Wang G."/>
        </authorList>
    </citation>
    <scope>NUCLEOTIDE SEQUENCE [LARGE SCALE GENOMIC DNA]</scope>
    <source>
        <strain evidence="3">208</strain>
    </source>
</reference>
<accession>A0A1V9FLV0</accession>
<keyword evidence="1" id="KW-0812">Transmembrane</keyword>
<dbReference type="Proteomes" id="UP000192276">
    <property type="component" value="Unassembled WGS sequence"/>
</dbReference>
<dbReference type="STRING" id="550983.A4R26_21105"/>
<gene>
    <name evidence="2" type="ORF">A4R26_21105</name>
</gene>
<keyword evidence="1" id="KW-1133">Transmembrane helix</keyword>
<comment type="caution">
    <text evidence="2">The sequence shown here is derived from an EMBL/GenBank/DDBJ whole genome shotgun (WGS) entry which is preliminary data.</text>
</comment>
<dbReference type="EMBL" id="LWBP01000178">
    <property type="protein sequence ID" value="OQP59320.1"/>
    <property type="molecule type" value="Genomic_DNA"/>
</dbReference>
<keyword evidence="3" id="KW-1185">Reference proteome</keyword>